<feature type="active site" description="Charge relay system" evidence="6">
    <location>
        <position position="434"/>
    </location>
</feature>
<evidence type="ECO:0000256" key="3">
    <source>
        <dbReference type="ARBA" id="ARBA00022729"/>
    </source>
</evidence>
<dbReference type="GO" id="GO:0005509">
    <property type="term" value="F:calcium ion binding"/>
    <property type="evidence" value="ECO:0007669"/>
    <property type="project" value="InterPro"/>
</dbReference>
<dbReference type="Gene3D" id="2.60.40.10">
    <property type="entry name" value="Immunoglobulins"/>
    <property type="match status" value="3"/>
</dbReference>
<sequence length="1622" mass="171663">MRVGGLGITCLILIILLGGVTGVVGSDTLNLSDNESELEASDHDIEIDATLEEGDGETTVLVHLEDRSEIAVQTTADEHQVESMQSHANDTQTPFERFAAGNPHVEIERQYWITNAALVTVDTDRVPLERLGTVDHVTDIHDNFEVESHHSTYPPDGATVCNETDDDETVDVPDPEPDDDVTPHTGDHTWGLEQIDAPDAWETFDTRGEGSSVAVLDTGVDGDHPDIDIDDENWRDFDDEPASDPHDYDSHGTHVSGTVAGGNESGESIGVAPETELLHGAVLTNCDDGACSGTVAQILDGMEWALEEDADVISLSLGSEGYTDLYIDPIRNAESAGTLVVSSSGNDGPDTSGSPGNVYEAFSIGASTEEGDVAGFSSGETIDTRSDWGSVAPLDWPASYTVPDVTAPGEDIRSAVPVDHPEFDDEYRSTSGTSMAAPHASGSAAIVQSSTEDERSPAELRSTLEDTATSLDEDEERAGAGQIDVYKAVLQTLEDTLDPEIEVETAQVGESTAVSVEADHTFESYDWEVGGESTEEDGSQIEYTFDEVGEESIDVTMSDGADLELTTSTAIDVIDERPPTAALEGNRTEDVEVGIDAVEFDASESTDNHGIAAYEWSVDGERFSNTTDPTIDHAFDEPGTHAVNVTAIDESGNENTTSVPVDVVDTTDPTPALDAPENVSADWDAPFDASDSTDNHEIDTYTWDFGDGTTTTTTDAVENHSFDDVGSHTVNVTAADPSGNDAAVEETVRVHDPPSISLTEPANDAATNESNVTVEYGLENTNVADAAGVEHRVLDANSTDDAADEWTDGEFTETGTSNTSTFAATTGDLDDGTYEIELRLVDEEGTPLPHENATDSRTVTVDTTPPTVTLDVDPADESYDEIGSANPASMNVNATDENPESTTVEITPADEDTEDTEDTEAAVKKWDLSDATGGEESTAIEWPATDSSDEPVDSGNYTITLSATDIAGNENATSESVTVDTDEPTLSFETIVDESGDESGEVVHANDSSEITVTGETTDGRSTTGSVSDVSVSLESTDTTYRHEVPAEYDEAAHEWNATIEAADIPDDGRYVLAATTEDSANNTVRERADGPEVDIDRTSPALTAVVSDVDDSEAVVDVHSSEALDGDPTVDVTDADETNTTVENLTQESDHQWNGSIDVDSDGRYDLTASGTDLAGNAGNETTTVSLETNATTDDGTVTIYNEQSGAFLTMNTTEDVSASPLALSETDSAPTNLDSSRLGVEFLTAGAGVTVDRNMENATIGIPTDEAQLPEGVSVDDDTVRVQQYDEETGQWDERSVDIESFENDQGPVGGTDSVNGEYWIATVDDVSTYGITVEDTSSPNFVESTPENGTTIDKAEETVNIGFAYEDNVTGIDASSVDLSVTPKEGSSTDLTDDDATQITTTETVHDDFDVEPNSTYTATLTVSDHAGNEAGPDDGFETTFDVASEDDGDDDDDDSGGGGMPLPAPDESDDDDDDPSAEITIDQEAATVDDEVTFSASDSSYDGGDIAEYTWEIDGETYDGETVTERFSADGTIDIHLEVSTHAGDSDRVTDTLSVEEADSFDSDADDAEATTDDEGDDTGSDDDSDDGIPGFGVVSAIVSLLAVITLLRRRYGVDSPG</sequence>
<feature type="domain" description="Cadherin" evidence="10">
    <location>
        <begin position="600"/>
        <end position="673"/>
    </location>
</feature>
<feature type="region of interest" description="Disordered" evidence="8">
    <location>
        <begin position="426"/>
        <end position="478"/>
    </location>
</feature>
<dbReference type="Gene3D" id="3.40.50.200">
    <property type="entry name" value="Peptidase S8/S53 domain"/>
    <property type="match status" value="1"/>
</dbReference>
<feature type="compositionally biased region" description="Basic and acidic residues" evidence="8">
    <location>
        <begin position="1545"/>
        <end position="1554"/>
    </location>
</feature>
<dbReference type="InterPro" id="IPR023828">
    <property type="entry name" value="Peptidase_S8_Ser-AS"/>
</dbReference>
<feature type="compositionally biased region" description="Basic and acidic residues" evidence="8">
    <location>
        <begin position="452"/>
        <end position="464"/>
    </location>
</feature>
<dbReference type="PROSITE" id="PS50093">
    <property type="entry name" value="PKD"/>
    <property type="match status" value="3"/>
</dbReference>
<dbReference type="InterPro" id="IPR015500">
    <property type="entry name" value="Peptidase_S8_subtilisin-rel"/>
</dbReference>
<dbReference type="InterPro" id="IPR026371">
    <property type="entry name" value="PGF_CTERM"/>
</dbReference>
<dbReference type="Gene3D" id="2.60.40.4070">
    <property type="match status" value="1"/>
</dbReference>
<dbReference type="GO" id="GO:0006508">
    <property type="term" value="P:proteolysis"/>
    <property type="evidence" value="ECO:0007669"/>
    <property type="project" value="UniProtKB-KW"/>
</dbReference>
<proteinExistence type="inferred from homology"/>
<dbReference type="RefSeq" id="WP_090507270.1">
    <property type="nucleotide sequence ID" value="NZ_FNWL01000002.1"/>
</dbReference>
<organism evidence="11 12">
    <name type="scientific">Natronorubrum sediminis</name>
    <dbReference type="NCBI Taxonomy" id="640943"/>
    <lineage>
        <taxon>Archaea</taxon>
        <taxon>Methanobacteriati</taxon>
        <taxon>Methanobacteriota</taxon>
        <taxon>Stenosarchaea group</taxon>
        <taxon>Halobacteria</taxon>
        <taxon>Halobacteriales</taxon>
        <taxon>Natrialbaceae</taxon>
        <taxon>Natronorubrum</taxon>
    </lineage>
</organism>
<dbReference type="SUPFAM" id="SSF52743">
    <property type="entry name" value="Subtilisin-like"/>
    <property type="match status" value="1"/>
</dbReference>
<dbReference type="InterPro" id="IPR022409">
    <property type="entry name" value="PKD/Chitinase_dom"/>
</dbReference>
<protein>
    <submittedName>
        <fullName evidence="11">PGF-CTERM protein</fullName>
    </submittedName>
</protein>
<dbReference type="PROSITE" id="PS00137">
    <property type="entry name" value="SUBTILASE_HIS"/>
    <property type="match status" value="1"/>
</dbReference>
<dbReference type="InterPro" id="IPR002126">
    <property type="entry name" value="Cadherin-like_dom"/>
</dbReference>
<feature type="active site" description="Charge relay system" evidence="6">
    <location>
        <position position="217"/>
    </location>
</feature>
<feature type="region of interest" description="Disordered" evidence="8">
    <location>
        <begin position="1427"/>
        <end position="1481"/>
    </location>
</feature>
<dbReference type="Proteomes" id="UP000199112">
    <property type="component" value="Unassembled WGS sequence"/>
</dbReference>
<feature type="region of interest" description="Disordered" evidence="8">
    <location>
        <begin position="846"/>
        <end position="955"/>
    </location>
</feature>
<feature type="compositionally biased region" description="Acidic residues" evidence="8">
    <location>
        <begin position="1558"/>
        <end position="1591"/>
    </location>
</feature>
<feature type="domain" description="PKD" evidence="9">
    <location>
        <begin position="598"/>
        <end position="663"/>
    </location>
</feature>
<dbReference type="SUPFAM" id="SSF49299">
    <property type="entry name" value="PKD domain"/>
    <property type="match status" value="3"/>
</dbReference>
<dbReference type="GO" id="GO:0030115">
    <property type="term" value="C:S-layer"/>
    <property type="evidence" value="ECO:0007669"/>
    <property type="project" value="UniProtKB-SubCell"/>
</dbReference>
<dbReference type="GO" id="GO:0004252">
    <property type="term" value="F:serine-type endopeptidase activity"/>
    <property type="evidence" value="ECO:0007669"/>
    <property type="project" value="UniProtKB-UniRule"/>
</dbReference>
<dbReference type="GO" id="GO:0007156">
    <property type="term" value="P:homophilic cell adhesion via plasma membrane adhesion molecules"/>
    <property type="evidence" value="ECO:0007669"/>
    <property type="project" value="InterPro"/>
</dbReference>
<feature type="active site" description="Charge relay system" evidence="6">
    <location>
        <position position="251"/>
    </location>
</feature>
<evidence type="ECO:0000256" key="6">
    <source>
        <dbReference type="PROSITE-ProRule" id="PRU01240"/>
    </source>
</evidence>
<feature type="region of interest" description="Disordered" evidence="8">
    <location>
        <begin position="1545"/>
        <end position="1593"/>
    </location>
</feature>
<reference evidence="12" key="1">
    <citation type="submission" date="2016-10" db="EMBL/GenBank/DDBJ databases">
        <authorList>
            <person name="Varghese N."/>
            <person name="Submissions S."/>
        </authorList>
    </citation>
    <scope>NUCLEOTIDE SEQUENCE [LARGE SCALE GENOMIC DNA]</scope>
    <source>
        <strain evidence="12">CGMCC 1.8981</strain>
    </source>
</reference>
<feature type="region of interest" description="Disordered" evidence="8">
    <location>
        <begin position="673"/>
        <end position="694"/>
    </location>
</feature>
<dbReference type="GO" id="GO:0005886">
    <property type="term" value="C:plasma membrane"/>
    <property type="evidence" value="ECO:0007669"/>
    <property type="project" value="UniProtKB-SubCell"/>
</dbReference>
<dbReference type="CDD" id="cd00146">
    <property type="entry name" value="PKD"/>
    <property type="match status" value="2"/>
</dbReference>
<feature type="compositionally biased region" description="Basic and acidic residues" evidence="8">
    <location>
        <begin position="221"/>
        <end position="236"/>
    </location>
</feature>
<dbReference type="OrthoDB" id="27270at2157"/>
<accession>A0A1H6FZC7</accession>
<feature type="region of interest" description="Disordered" evidence="8">
    <location>
        <begin position="161"/>
        <end position="191"/>
    </location>
</feature>
<dbReference type="PANTHER" id="PTHR43806:SF11">
    <property type="entry name" value="CEREVISIN-RELATED"/>
    <property type="match status" value="1"/>
</dbReference>
<dbReference type="PROSITE" id="PS50268">
    <property type="entry name" value="CADHERIN_2"/>
    <property type="match status" value="1"/>
</dbReference>
<keyword evidence="12" id="KW-1185">Reference proteome</keyword>
<evidence type="ECO:0000256" key="5">
    <source>
        <dbReference type="ARBA" id="ARBA00022825"/>
    </source>
</evidence>
<feature type="compositionally biased region" description="Polar residues" evidence="8">
    <location>
        <begin position="886"/>
        <end position="905"/>
    </location>
</feature>
<feature type="compositionally biased region" description="Basic and acidic residues" evidence="8">
    <location>
        <begin position="243"/>
        <end position="252"/>
    </location>
</feature>
<dbReference type="PRINTS" id="PR00723">
    <property type="entry name" value="SUBTILISIN"/>
</dbReference>
<dbReference type="PANTHER" id="PTHR43806">
    <property type="entry name" value="PEPTIDASE S8"/>
    <property type="match status" value="1"/>
</dbReference>
<evidence type="ECO:0000313" key="12">
    <source>
        <dbReference type="Proteomes" id="UP000199112"/>
    </source>
</evidence>
<evidence type="ECO:0000256" key="1">
    <source>
        <dbReference type="ARBA" id="ARBA00011073"/>
    </source>
</evidence>
<keyword evidence="3" id="KW-0732">Signal</keyword>
<evidence type="ECO:0000256" key="7">
    <source>
        <dbReference type="RuleBase" id="RU003355"/>
    </source>
</evidence>
<dbReference type="Pfam" id="PF00082">
    <property type="entry name" value="Peptidase_S8"/>
    <property type="match status" value="1"/>
</dbReference>
<keyword evidence="5 6" id="KW-0720">Serine protease</keyword>
<dbReference type="SMART" id="SM00089">
    <property type="entry name" value="PKD"/>
    <property type="match status" value="4"/>
</dbReference>
<feature type="region of interest" description="Disordered" evidence="8">
    <location>
        <begin position="214"/>
        <end position="269"/>
    </location>
</feature>
<keyword evidence="2 6" id="KW-0645">Protease</keyword>
<dbReference type="InterPro" id="IPR036852">
    <property type="entry name" value="Peptidase_S8/S53_dom_sf"/>
</dbReference>
<feature type="compositionally biased region" description="Acidic residues" evidence="8">
    <location>
        <begin position="1447"/>
        <end position="1459"/>
    </location>
</feature>
<feature type="compositionally biased region" description="Acidic residues" evidence="8">
    <location>
        <begin position="163"/>
        <end position="180"/>
    </location>
</feature>
<gene>
    <name evidence="11" type="ORF">SAMN04487967_2467</name>
</gene>
<dbReference type="Pfam" id="PF18204">
    <property type="entry name" value="PGF-CTERM"/>
    <property type="match status" value="1"/>
</dbReference>
<dbReference type="PROSITE" id="PS00138">
    <property type="entry name" value="SUBTILASE_SER"/>
    <property type="match status" value="1"/>
</dbReference>
<comment type="similarity">
    <text evidence="1 6 7">Belongs to the peptidase S8 family.</text>
</comment>
<dbReference type="InterPro" id="IPR000601">
    <property type="entry name" value="PKD_dom"/>
</dbReference>
<keyword evidence="4 6" id="KW-0378">Hydrolase</keyword>
<evidence type="ECO:0000313" key="11">
    <source>
        <dbReference type="EMBL" id="SEH16156.1"/>
    </source>
</evidence>
<dbReference type="InterPro" id="IPR050131">
    <property type="entry name" value="Peptidase_S8_subtilisin-like"/>
</dbReference>
<dbReference type="Pfam" id="PF18911">
    <property type="entry name" value="PKD_4"/>
    <property type="match status" value="3"/>
</dbReference>
<feature type="compositionally biased region" description="Acidic residues" evidence="8">
    <location>
        <begin position="1470"/>
        <end position="1480"/>
    </location>
</feature>
<dbReference type="PROSITE" id="PS51892">
    <property type="entry name" value="SUBTILASE"/>
    <property type="match status" value="1"/>
</dbReference>
<dbReference type="InterPro" id="IPR023827">
    <property type="entry name" value="Peptidase_S8_Asp-AS"/>
</dbReference>
<dbReference type="InterPro" id="IPR013783">
    <property type="entry name" value="Ig-like_fold"/>
</dbReference>
<evidence type="ECO:0000256" key="2">
    <source>
        <dbReference type="ARBA" id="ARBA00022670"/>
    </source>
</evidence>
<dbReference type="InterPro" id="IPR035986">
    <property type="entry name" value="PKD_dom_sf"/>
</dbReference>
<name>A0A1H6FZC7_9EURY</name>
<dbReference type="PROSITE" id="PS00136">
    <property type="entry name" value="SUBTILASE_ASP"/>
    <property type="match status" value="1"/>
</dbReference>
<evidence type="ECO:0000256" key="4">
    <source>
        <dbReference type="ARBA" id="ARBA00022801"/>
    </source>
</evidence>
<evidence type="ECO:0000259" key="10">
    <source>
        <dbReference type="PROSITE" id="PS50268"/>
    </source>
</evidence>
<feature type="compositionally biased region" description="Acidic residues" evidence="8">
    <location>
        <begin position="908"/>
        <end position="920"/>
    </location>
</feature>
<dbReference type="EMBL" id="FNWL01000002">
    <property type="protein sequence ID" value="SEH16156.1"/>
    <property type="molecule type" value="Genomic_DNA"/>
</dbReference>
<feature type="domain" description="PKD" evidence="9">
    <location>
        <begin position="668"/>
        <end position="750"/>
    </location>
</feature>
<dbReference type="InterPro" id="IPR022398">
    <property type="entry name" value="Peptidase_S8_His-AS"/>
</dbReference>
<dbReference type="InterPro" id="IPR000209">
    <property type="entry name" value="Peptidase_S8/S53_dom"/>
</dbReference>
<evidence type="ECO:0000256" key="8">
    <source>
        <dbReference type="SAM" id="MobiDB-lite"/>
    </source>
</evidence>
<evidence type="ECO:0000259" key="9">
    <source>
        <dbReference type="PROSITE" id="PS50093"/>
    </source>
</evidence>
<feature type="compositionally biased region" description="Low complexity" evidence="8">
    <location>
        <begin position="858"/>
        <end position="872"/>
    </location>
</feature>
<feature type="domain" description="PKD" evidence="9">
    <location>
        <begin position="925"/>
        <end position="979"/>
    </location>
</feature>
<dbReference type="NCBIfam" id="TIGR04126">
    <property type="entry name" value="PGF_CTERM"/>
    <property type="match status" value="1"/>
</dbReference>